<dbReference type="SUPFAM" id="SSF52047">
    <property type="entry name" value="RNI-like"/>
    <property type="match status" value="1"/>
</dbReference>
<protein>
    <recommendedName>
        <fullName evidence="3">F-box domain-containing protein</fullName>
    </recommendedName>
</protein>
<dbReference type="Proteomes" id="UP000738359">
    <property type="component" value="Unassembled WGS sequence"/>
</dbReference>
<dbReference type="Gene3D" id="3.80.10.10">
    <property type="entry name" value="Ribonuclease Inhibitor"/>
    <property type="match status" value="2"/>
</dbReference>
<dbReference type="EMBL" id="JAAAHY010000180">
    <property type="protein sequence ID" value="KAF9966173.1"/>
    <property type="molecule type" value="Genomic_DNA"/>
</dbReference>
<dbReference type="InterPro" id="IPR032675">
    <property type="entry name" value="LRR_dom_sf"/>
</dbReference>
<reference evidence="1" key="1">
    <citation type="journal article" date="2020" name="Fungal Divers.">
        <title>Resolving the Mortierellaceae phylogeny through synthesis of multi-gene phylogenetics and phylogenomics.</title>
        <authorList>
            <person name="Vandepol N."/>
            <person name="Liber J."/>
            <person name="Desiro A."/>
            <person name="Na H."/>
            <person name="Kennedy M."/>
            <person name="Barry K."/>
            <person name="Grigoriev I.V."/>
            <person name="Miller A.N."/>
            <person name="O'Donnell K."/>
            <person name="Stajich J.E."/>
            <person name="Bonito G."/>
        </authorList>
    </citation>
    <scope>NUCLEOTIDE SEQUENCE</scope>
    <source>
        <strain evidence="1">CK1249</strain>
    </source>
</reference>
<comment type="caution">
    <text evidence="1">The sequence shown here is derived from an EMBL/GenBank/DDBJ whole genome shotgun (WGS) entry which is preliminary data.</text>
</comment>
<keyword evidence="2" id="KW-1185">Reference proteome</keyword>
<dbReference type="AlphaFoldDB" id="A0A9P6JAZ1"/>
<accession>A0A9P6JAZ1</accession>
<dbReference type="OrthoDB" id="2405020at2759"/>
<proteinExistence type="predicted"/>
<evidence type="ECO:0000313" key="1">
    <source>
        <dbReference type="EMBL" id="KAF9966173.1"/>
    </source>
</evidence>
<organism evidence="1 2">
    <name type="scientific">Mortierella alpina</name>
    <name type="common">Oleaginous fungus</name>
    <name type="synonym">Mortierella renispora</name>
    <dbReference type="NCBI Taxonomy" id="64518"/>
    <lineage>
        <taxon>Eukaryota</taxon>
        <taxon>Fungi</taxon>
        <taxon>Fungi incertae sedis</taxon>
        <taxon>Mucoromycota</taxon>
        <taxon>Mortierellomycotina</taxon>
        <taxon>Mortierellomycetes</taxon>
        <taxon>Mortierellales</taxon>
        <taxon>Mortierellaceae</taxon>
        <taxon>Mortierella</taxon>
    </lineage>
</organism>
<evidence type="ECO:0008006" key="3">
    <source>
        <dbReference type="Google" id="ProtNLM"/>
    </source>
</evidence>
<gene>
    <name evidence="1" type="ORF">BGZ70_003089</name>
</gene>
<sequence>MPGSTAHSVFATPELVLLLAEHLNPHDLAQCIGVCKDWSRQFEHILWSNVCLQKHRCDSLRTTLNSPMKAALIRNLPLIRTLKILFASSSLLQLFTHGSINDPSTRCNNLTRLEIEDISSDHFDLASQHLTALLDLNHRLTTLELPFESLDNGAALASLSKLKTLERLSVGSMNDYESEQVLPFLRACLPLPKLTHLHFDLDLFWTDLDKDTRDLKAIIKRAMRARFSQNPRATKITALRLPSKYNDLDNPLPLLLLESNLLDLESCEIPWFDVNANPEKIEQVARNHCSKLKHLICPSFSGYDEDGQSVDSFIRGCSGIQSFVSRHFVDHEPESEPRHILSTLAAQHSDTLEVLKLTECDQATSADQQEILSRCKRLKRFWVMHSYPDEVNIGIKSTDILQGSWDCMELTELGLTLNRFPELKEVLAHTGAVGEEMVELEYWWLIMADKSVYTQIGRLAKLETLVLNIDKSEDTKALPGAYAWDLTLSRGWLRELEGLKSLKVLRLQADLWSKMGQAEVEFIHEHWPVLREIRLCGNGSQPRLQASWRWLLDKRPQLRLDHEA</sequence>
<evidence type="ECO:0000313" key="2">
    <source>
        <dbReference type="Proteomes" id="UP000738359"/>
    </source>
</evidence>
<name>A0A9P6JAZ1_MORAP</name>